<evidence type="ECO:0000256" key="6">
    <source>
        <dbReference type="ARBA" id="ARBA00022723"/>
    </source>
</evidence>
<dbReference type="InterPro" id="IPR036396">
    <property type="entry name" value="Cyt_P450_sf"/>
</dbReference>
<dbReference type="OrthoDB" id="1470350at2759"/>
<evidence type="ECO:0000256" key="4">
    <source>
        <dbReference type="ARBA" id="ARBA00022617"/>
    </source>
</evidence>
<keyword evidence="14" id="KW-1185">Reference proteome</keyword>
<evidence type="ECO:0000256" key="8">
    <source>
        <dbReference type="ARBA" id="ARBA00023002"/>
    </source>
</evidence>
<dbReference type="InterPro" id="IPR001128">
    <property type="entry name" value="Cyt_P450"/>
</dbReference>
<keyword evidence="8" id="KW-0560">Oxidoreductase</keyword>
<accession>A0A7C8M3M7</accession>
<comment type="similarity">
    <text evidence="3">Belongs to the cytochrome P450 family.</text>
</comment>
<reference evidence="13 14" key="1">
    <citation type="submission" date="2020-01" db="EMBL/GenBank/DDBJ databases">
        <authorList>
            <consortium name="DOE Joint Genome Institute"/>
            <person name="Haridas S."/>
            <person name="Albert R."/>
            <person name="Binder M."/>
            <person name="Bloem J."/>
            <person name="Labutti K."/>
            <person name="Salamov A."/>
            <person name="Andreopoulos B."/>
            <person name="Baker S.E."/>
            <person name="Barry K."/>
            <person name="Bills G."/>
            <person name="Bluhm B.H."/>
            <person name="Cannon C."/>
            <person name="Castanera R."/>
            <person name="Culley D.E."/>
            <person name="Daum C."/>
            <person name="Ezra D."/>
            <person name="Gonzalez J.B."/>
            <person name="Henrissat B."/>
            <person name="Kuo A."/>
            <person name="Liang C."/>
            <person name="Lipzen A."/>
            <person name="Lutzoni F."/>
            <person name="Magnuson J."/>
            <person name="Mondo S."/>
            <person name="Nolan M."/>
            <person name="Ohm R."/>
            <person name="Pangilinan J."/>
            <person name="Park H.-J.H."/>
            <person name="Ramirez L."/>
            <person name="Alfaro M."/>
            <person name="Sun H."/>
            <person name="Tritt A."/>
            <person name="Yoshinaga Y."/>
            <person name="Zwiers L.-H.L."/>
            <person name="Turgeon B.G."/>
            <person name="Goodwin S.B."/>
            <person name="Spatafora J.W."/>
            <person name="Crous P.W."/>
            <person name="Grigoriev I.V."/>
        </authorList>
    </citation>
    <scope>NUCLEOTIDE SEQUENCE [LARGE SCALE GENOMIC DNA]</scope>
    <source>
        <strain evidence="13 14">CBS 611.86</strain>
    </source>
</reference>
<comment type="caution">
    <text evidence="13">The sequence shown here is derived from an EMBL/GenBank/DDBJ whole genome shotgun (WGS) entry which is preliminary data.</text>
</comment>
<gene>
    <name evidence="13" type="ORF">BDV95DRAFT_631192</name>
</gene>
<dbReference type="SUPFAM" id="SSF48264">
    <property type="entry name" value="Cytochrome P450"/>
    <property type="match status" value="1"/>
</dbReference>
<dbReference type="Pfam" id="PF00067">
    <property type="entry name" value="p450"/>
    <property type="match status" value="1"/>
</dbReference>
<dbReference type="CDD" id="cd11058">
    <property type="entry name" value="CYP60B-like"/>
    <property type="match status" value="1"/>
</dbReference>
<dbReference type="PANTHER" id="PTHR24305:SF210">
    <property type="entry name" value="CYTOCHROME P450 MONOOXYGENASE ASQL-RELATED"/>
    <property type="match status" value="1"/>
</dbReference>
<evidence type="ECO:0000256" key="3">
    <source>
        <dbReference type="ARBA" id="ARBA00010617"/>
    </source>
</evidence>
<proteinExistence type="inferred from homology"/>
<dbReference type="GO" id="GO:0005506">
    <property type="term" value="F:iron ion binding"/>
    <property type="evidence" value="ECO:0007669"/>
    <property type="project" value="InterPro"/>
</dbReference>
<evidence type="ECO:0000256" key="1">
    <source>
        <dbReference type="ARBA" id="ARBA00001971"/>
    </source>
</evidence>
<dbReference type="GO" id="GO:0016705">
    <property type="term" value="F:oxidoreductase activity, acting on paired donors, with incorporation or reduction of molecular oxygen"/>
    <property type="evidence" value="ECO:0007669"/>
    <property type="project" value="InterPro"/>
</dbReference>
<keyword evidence="5" id="KW-0812">Transmembrane</keyword>
<keyword evidence="11" id="KW-0472">Membrane</keyword>
<evidence type="ECO:0000256" key="2">
    <source>
        <dbReference type="ARBA" id="ARBA00004370"/>
    </source>
</evidence>
<dbReference type="InterPro" id="IPR050121">
    <property type="entry name" value="Cytochrome_P450_monoxygenase"/>
</dbReference>
<dbReference type="PRINTS" id="PR00385">
    <property type="entry name" value="P450"/>
</dbReference>
<name>A0A7C8M3M7_9PLEO</name>
<evidence type="ECO:0000256" key="11">
    <source>
        <dbReference type="ARBA" id="ARBA00023136"/>
    </source>
</evidence>
<dbReference type="FunFam" id="1.10.630.10:FF:000158">
    <property type="entry name" value="Cytochrome P450, putative (Eurofung)"/>
    <property type="match status" value="1"/>
</dbReference>
<organism evidence="13 14">
    <name type="scientific">Massariosphaeria phaeospora</name>
    <dbReference type="NCBI Taxonomy" id="100035"/>
    <lineage>
        <taxon>Eukaryota</taxon>
        <taxon>Fungi</taxon>
        <taxon>Dikarya</taxon>
        <taxon>Ascomycota</taxon>
        <taxon>Pezizomycotina</taxon>
        <taxon>Dothideomycetes</taxon>
        <taxon>Pleosporomycetidae</taxon>
        <taxon>Pleosporales</taxon>
        <taxon>Pleosporales incertae sedis</taxon>
        <taxon>Massariosphaeria</taxon>
    </lineage>
</organism>
<evidence type="ECO:0000256" key="7">
    <source>
        <dbReference type="ARBA" id="ARBA00022989"/>
    </source>
</evidence>
<evidence type="ECO:0000256" key="9">
    <source>
        <dbReference type="ARBA" id="ARBA00023004"/>
    </source>
</evidence>
<sequence>MLLTATYNLFLHPLAAFPGPLLGRASLLWRYKNSATGKIHLAIAAQHRQHGPIVRISPNELSFASVASYRVIYGHASHGAPTMRKSSFYDIFGSGFARACVASERDPAVHGAMRRMLAAAFSARALRGQEELVTGVVDRFVRVVGEKGGKGSQGVNVSRWFEMVSFDVTGEMAFGESFGSVEAGKPHFWASLILDHLYFITLVDNLSRLPFVAMLVKALVPSSLATWNQNSEFSRKQVERRLANQNARNDFVTILAQKVQNGEVDKEEMTAHVSTLAIAGGETVSTFLAATTFCLLKRPATLKLLSEEIRAAFPSYDAINAMKAQQLPYLQAVINEGLRMYPPGAQGFPRISTGFELHSRHIPAGTEVYTSGWTITHDPSYWKDPMAFLPERWLDPESRDVKEASQPFLLGPRGCLGQNFADMEMNLILAKLLWRYDLELVNKDVDWLGEGKVFVMWWKPRLMVRFHERSGT</sequence>
<dbReference type="Gene3D" id="1.10.630.10">
    <property type="entry name" value="Cytochrome P450"/>
    <property type="match status" value="1"/>
</dbReference>
<evidence type="ECO:0000313" key="13">
    <source>
        <dbReference type="EMBL" id="KAF2867458.1"/>
    </source>
</evidence>
<evidence type="ECO:0000256" key="5">
    <source>
        <dbReference type="ARBA" id="ARBA00022692"/>
    </source>
</evidence>
<keyword evidence="10" id="KW-0503">Monooxygenase</keyword>
<evidence type="ECO:0000256" key="12">
    <source>
        <dbReference type="PIRSR" id="PIRSR602401-1"/>
    </source>
</evidence>
<feature type="binding site" description="axial binding residue" evidence="12">
    <location>
        <position position="415"/>
    </location>
    <ligand>
        <name>heme</name>
        <dbReference type="ChEBI" id="CHEBI:30413"/>
    </ligand>
    <ligandPart>
        <name>Fe</name>
        <dbReference type="ChEBI" id="CHEBI:18248"/>
    </ligandPart>
</feature>
<evidence type="ECO:0000256" key="10">
    <source>
        <dbReference type="ARBA" id="ARBA00023033"/>
    </source>
</evidence>
<dbReference type="PANTHER" id="PTHR24305">
    <property type="entry name" value="CYTOCHROME P450"/>
    <property type="match status" value="1"/>
</dbReference>
<dbReference type="EMBL" id="JAADJZ010000023">
    <property type="protein sequence ID" value="KAF2867458.1"/>
    <property type="molecule type" value="Genomic_DNA"/>
</dbReference>
<dbReference type="GO" id="GO:0020037">
    <property type="term" value="F:heme binding"/>
    <property type="evidence" value="ECO:0007669"/>
    <property type="project" value="InterPro"/>
</dbReference>
<comment type="subcellular location">
    <subcellularLocation>
        <location evidence="2">Membrane</location>
    </subcellularLocation>
</comment>
<protein>
    <submittedName>
        <fullName evidence="13">Cytochrome P450</fullName>
    </submittedName>
</protein>
<dbReference type="PRINTS" id="PR00463">
    <property type="entry name" value="EP450I"/>
</dbReference>
<dbReference type="AlphaFoldDB" id="A0A7C8M3M7"/>
<dbReference type="InterPro" id="IPR002401">
    <property type="entry name" value="Cyt_P450_E_grp-I"/>
</dbReference>
<comment type="cofactor">
    <cofactor evidence="1 12">
        <name>heme</name>
        <dbReference type="ChEBI" id="CHEBI:30413"/>
    </cofactor>
</comment>
<dbReference type="Proteomes" id="UP000481861">
    <property type="component" value="Unassembled WGS sequence"/>
</dbReference>
<keyword evidence="4 12" id="KW-0349">Heme</keyword>
<dbReference type="GO" id="GO:0016020">
    <property type="term" value="C:membrane"/>
    <property type="evidence" value="ECO:0007669"/>
    <property type="project" value="UniProtKB-SubCell"/>
</dbReference>
<keyword evidence="6 12" id="KW-0479">Metal-binding</keyword>
<keyword evidence="9 12" id="KW-0408">Iron</keyword>
<keyword evidence="7" id="KW-1133">Transmembrane helix</keyword>
<dbReference type="GO" id="GO:0004497">
    <property type="term" value="F:monooxygenase activity"/>
    <property type="evidence" value="ECO:0007669"/>
    <property type="project" value="UniProtKB-KW"/>
</dbReference>
<evidence type="ECO:0000313" key="14">
    <source>
        <dbReference type="Proteomes" id="UP000481861"/>
    </source>
</evidence>